<feature type="transmembrane region" description="Helical" evidence="1">
    <location>
        <begin position="58"/>
        <end position="76"/>
    </location>
</feature>
<dbReference type="Proteomes" id="UP000078103">
    <property type="component" value="Unassembled WGS sequence"/>
</dbReference>
<keyword evidence="1" id="KW-0472">Membrane</keyword>
<evidence type="ECO:0000313" key="2">
    <source>
        <dbReference type="EMBL" id="OAM21648.1"/>
    </source>
</evidence>
<protein>
    <submittedName>
        <fullName evidence="2">Uncharacterized protein</fullName>
    </submittedName>
</protein>
<comment type="caution">
    <text evidence="2">The sequence shown here is derived from an EMBL/GenBank/DDBJ whole genome shotgun (WGS) entry which is preliminary data.</text>
</comment>
<dbReference type="AlphaFoldDB" id="A0A1A9RNR6"/>
<organism evidence="2 3">
    <name type="scientific">Eikenella corrodens</name>
    <dbReference type="NCBI Taxonomy" id="539"/>
    <lineage>
        <taxon>Bacteria</taxon>
        <taxon>Pseudomonadati</taxon>
        <taxon>Pseudomonadota</taxon>
        <taxon>Betaproteobacteria</taxon>
        <taxon>Neisseriales</taxon>
        <taxon>Neisseriaceae</taxon>
        <taxon>Eikenella</taxon>
    </lineage>
</organism>
<keyword evidence="1" id="KW-0812">Transmembrane</keyword>
<keyword evidence="1" id="KW-1133">Transmembrane helix</keyword>
<reference evidence="3" key="1">
    <citation type="submission" date="2016-05" db="EMBL/GenBank/DDBJ databases">
        <title>Draft genome of Corynebacterium afermentans subsp. afermentans LCDC 88199T.</title>
        <authorList>
            <person name="Bernier A.-M."/>
            <person name="Bernard K."/>
        </authorList>
    </citation>
    <scope>NUCLEOTIDE SEQUENCE [LARGE SCALE GENOMIC DNA]</scope>
    <source>
        <strain evidence="3">NML120819</strain>
    </source>
</reference>
<gene>
    <name evidence="2" type="ORF">A7P89_07440</name>
</gene>
<evidence type="ECO:0000313" key="3">
    <source>
        <dbReference type="Proteomes" id="UP000078103"/>
    </source>
</evidence>
<dbReference type="EMBL" id="LXSH01000020">
    <property type="protein sequence ID" value="OAM21648.1"/>
    <property type="molecule type" value="Genomic_DNA"/>
</dbReference>
<dbReference type="RefSeq" id="WP_064105984.1">
    <property type="nucleotide sequence ID" value="NZ_LXSH01000020.1"/>
</dbReference>
<accession>A0A1A9RNR6</accession>
<proteinExistence type="predicted"/>
<name>A0A1A9RNR6_EIKCO</name>
<evidence type="ECO:0000256" key="1">
    <source>
        <dbReference type="SAM" id="Phobius"/>
    </source>
</evidence>
<sequence>MAVMLNEGKSCADKAGREINCTLKIDVSDTINTYGYRALELARHYCATAEAYRREGRWWFTWAAIWFAISAAIWFAM</sequence>